<evidence type="ECO:0000256" key="3">
    <source>
        <dbReference type="ARBA" id="ARBA00022519"/>
    </source>
</evidence>
<evidence type="ECO:0000256" key="6">
    <source>
        <dbReference type="ARBA" id="ARBA00023016"/>
    </source>
</evidence>
<accession>A0A831STR2</accession>
<feature type="domain" description="Mechanosensitive ion channel MscS" evidence="11">
    <location>
        <begin position="187"/>
        <end position="255"/>
    </location>
</feature>
<dbReference type="FunFam" id="2.30.30.60:FF:000002">
    <property type="entry name" value="Mechanosensitive ion channel family protein"/>
    <property type="match status" value="1"/>
</dbReference>
<protein>
    <recommendedName>
        <fullName evidence="8">Mechanosensing system component YbdG</fullName>
    </recommendedName>
    <alternativeName>
        <fullName evidence="9">Mechanosensitive channel homolog YbdG</fullName>
    </alternativeName>
</protein>
<dbReference type="Pfam" id="PF00924">
    <property type="entry name" value="MS_channel_2nd"/>
    <property type="match status" value="1"/>
</dbReference>
<dbReference type="AlphaFoldDB" id="A0A831STR2"/>
<evidence type="ECO:0000313" key="12">
    <source>
        <dbReference type="EMBL" id="HED31953.1"/>
    </source>
</evidence>
<dbReference type="GO" id="GO:0071470">
    <property type="term" value="P:cellular response to osmotic stress"/>
    <property type="evidence" value="ECO:0007669"/>
    <property type="project" value="InterPro"/>
</dbReference>
<evidence type="ECO:0000256" key="10">
    <source>
        <dbReference type="SAM" id="Phobius"/>
    </source>
</evidence>
<proteinExistence type="predicted"/>
<evidence type="ECO:0000256" key="7">
    <source>
        <dbReference type="ARBA" id="ARBA00023136"/>
    </source>
</evidence>
<feature type="transmembrane region" description="Helical" evidence="10">
    <location>
        <begin position="137"/>
        <end position="160"/>
    </location>
</feature>
<keyword evidence="3" id="KW-0997">Cell inner membrane</keyword>
<sequence length="445" mass="49371">MMDALLEYVQAPGLSEEQAKLVLTGMLALLATGLLVVSEMLTKRILLGVMTAFASKTRTRLDDLMVKNRVFRWVAHLVPPVLLYNLSVPVFQYVPEATGPVQSLATIYLTIILIIGSLALLDAVLEYYNTHPVARRLPLKSFVQVIKTVIVSLGSVVVVAELLGTSPLVFFSGIGAFTAIIILIFKDSILGFVAGIQLSTNNLVKVGDWIEMPKYGADGDVIDISLVTVSVQNWDKTISTIPAYALISEGFKNWRGMSESGGRRIMRSVNIDMQSVKFCDEQMLERLQSVQLLQGFLKQRQQEIEEFNRQHDIDASNPVNGRRMTNIGVFRAYLIAYLRRHPKINASMTFLVRHLQPGETGLPVQIYVFSNDVEWANYEAIQADIMDHILAVMPYFDLRVFQNPSGRDLAQAADALLALAAKEDETVTGKQVVPEASRGSDRPGN</sequence>
<comment type="subcellular location">
    <subcellularLocation>
        <location evidence="1">Cell inner membrane</location>
        <topology evidence="1">Multi-pass membrane protein</topology>
    </subcellularLocation>
</comment>
<dbReference type="InterPro" id="IPR006685">
    <property type="entry name" value="MscS_channel_2nd"/>
</dbReference>
<dbReference type="EMBL" id="DSBW01000222">
    <property type="protein sequence ID" value="HED31953.1"/>
    <property type="molecule type" value="Genomic_DNA"/>
</dbReference>
<evidence type="ECO:0000259" key="11">
    <source>
        <dbReference type="Pfam" id="PF00924"/>
    </source>
</evidence>
<dbReference type="SUPFAM" id="SSF50182">
    <property type="entry name" value="Sm-like ribonucleoproteins"/>
    <property type="match status" value="1"/>
</dbReference>
<reference evidence="12" key="1">
    <citation type="journal article" date="2020" name="mSystems">
        <title>Genome- and Community-Level Interaction Insights into Carbon Utilization and Element Cycling Functions of Hydrothermarchaeota in Hydrothermal Sediment.</title>
        <authorList>
            <person name="Zhou Z."/>
            <person name="Liu Y."/>
            <person name="Xu W."/>
            <person name="Pan J."/>
            <person name="Luo Z.H."/>
            <person name="Li M."/>
        </authorList>
    </citation>
    <scope>NUCLEOTIDE SEQUENCE [LARGE SCALE GENOMIC DNA]</scope>
    <source>
        <strain evidence="12">SpSt-1181</strain>
    </source>
</reference>
<keyword evidence="4 10" id="KW-0812">Transmembrane</keyword>
<dbReference type="GO" id="GO:0008381">
    <property type="term" value="F:mechanosensitive monoatomic ion channel activity"/>
    <property type="evidence" value="ECO:0007669"/>
    <property type="project" value="InterPro"/>
</dbReference>
<keyword evidence="6" id="KW-0346">Stress response</keyword>
<dbReference type="PANTHER" id="PTHR30414">
    <property type="entry name" value="MINICONDUCTANCE MECHANOSENSITIVE CHANNEL YBDG"/>
    <property type="match status" value="1"/>
</dbReference>
<evidence type="ECO:0000256" key="2">
    <source>
        <dbReference type="ARBA" id="ARBA00022475"/>
    </source>
</evidence>
<feature type="transmembrane region" description="Helical" evidence="10">
    <location>
        <begin position="106"/>
        <end position="125"/>
    </location>
</feature>
<organism evidence="12">
    <name type="scientific">Prosthecochloris aestuarii</name>
    <dbReference type="NCBI Taxonomy" id="1102"/>
    <lineage>
        <taxon>Bacteria</taxon>
        <taxon>Pseudomonadati</taxon>
        <taxon>Chlorobiota</taxon>
        <taxon>Chlorobiia</taxon>
        <taxon>Chlorobiales</taxon>
        <taxon>Chlorobiaceae</taxon>
        <taxon>Prosthecochloris</taxon>
    </lineage>
</organism>
<evidence type="ECO:0000256" key="1">
    <source>
        <dbReference type="ARBA" id="ARBA00004429"/>
    </source>
</evidence>
<keyword evidence="5 10" id="KW-1133">Transmembrane helix</keyword>
<dbReference type="PANTHER" id="PTHR30414:SF0">
    <property type="entry name" value="MINICONDUCTANCE MECHANOSENSITIVE CHANNEL YBDG"/>
    <property type="match status" value="1"/>
</dbReference>
<dbReference type="GO" id="GO:0005886">
    <property type="term" value="C:plasma membrane"/>
    <property type="evidence" value="ECO:0007669"/>
    <property type="project" value="UniProtKB-SubCell"/>
</dbReference>
<dbReference type="InterPro" id="IPR010920">
    <property type="entry name" value="LSM_dom_sf"/>
</dbReference>
<keyword evidence="7 10" id="KW-0472">Membrane</keyword>
<evidence type="ECO:0000256" key="5">
    <source>
        <dbReference type="ARBA" id="ARBA00022989"/>
    </source>
</evidence>
<dbReference type="InterPro" id="IPR023408">
    <property type="entry name" value="MscS_beta-dom_sf"/>
</dbReference>
<evidence type="ECO:0000256" key="8">
    <source>
        <dbReference type="ARBA" id="ARBA00093630"/>
    </source>
</evidence>
<evidence type="ECO:0000256" key="9">
    <source>
        <dbReference type="ARBA" id="ARBA00093659"/>
    </source>
</evidence>
<evidence type="ECO:0000256" key="4">
    <source>
        <dbReference type="ARBA" id="ARBA00022692"/>
    </source>
</evidence>
<name>A0A831STR2_PROAE</name>
<dbReference type="InterPro" id="IPR030192">
    <property type="entry name" value="YbdG"/>
</dbReference>
<feature type="transmembrane region" description="Helical" evidence="10">
    <location>
        <begin position="166"/>
        <end position="185"/>
    </location>
</feature>
<dbReference type="Gene3D" id="2.30.30.60">
    <property type="match status" value="1"/>
</dbReference>
<gene>
    <name evidence="12" type="ORF">ENN50_09845</name>
</gene>
<feature type="transmembrane region" description="Helical" evidence="10">
    <location>
        <begin position="70"/>
        <end position="94"/>
    </location>
</feature>
<keyword evidence="2" id="KW-1003">Cell membrane</keyword>
<dbReference type="Proteomes" id="UP000886335">
    <property type="component" value="Unassembled WGS sequence"/>
</dbReference>
<comment type="caution">
    <text evidence="12">The sequence shown here is derived from an EMBL/GenBank/DDBJ whole genome shotgun (WGS) entry which is preliminary data.</text>
</comment>